<dbReference type="Gene3D" id="1.10.1900.10">
    <property type="entry name" value="c-terminal domain of poly(a) binding protein"/>
    <property type="match status" value="1"/>
</dbReference>
<feature type="non-terminal residue" evidence="6">
    <location>
        <position position="427"/>
    </location>
</feature>
<dbReference type="PROSITE" id="PS50102">
    <property type="entry name" value="RRM"/>
    <property type="match status" value="1"/>
</dbReference>
<keyword evidence="1" id="KW-0677">Repeat</keyword>
<dbReference type="InterPro" id="IPR012677">
    <property type="entry name" value="Nucleotide-bd_a/b_plait_sf"/>
</dbReference>
<protein>
    <recommendedName>
        <fullName evidence="5">RRM domain-containing protein</fullName>
    </recommendedName>
</protein>
<dbReference type="Pfam" id="PF00076">
    <property type="entry name" value="RRM_1"/>
    <property type="match status" value="1"/>
</dbReference>
<dbReference type="InterPro" id="IPR000504">
    <property type="entry name" value="RRM_dom"/>
</dbReference>
<gene>
    <name evidence="6" type="ORF">CU098_002812</name>
</gene>
<dbReference type="OrthoDB" id="6159137at2759"/>
<comment type="caution">
    <text evidence="6">The sequence shown here is derived from an EMBL/GenBank/DDBJ whole genome shotgun (WGS) entry which is preliminary data.</text>
</comment>
<evidence type="ECO:0000256" key="4">
    <source>
        <dbReference type="SAM" id="MobiDB-lite"/>
    </source>
</evidence>
<dbReference type="GO" id="GO:0003723">
    <property type="term" value="F:RNA binding"/>
    <property type="evidence" value="ECO:0007669"/>
    <property type="project" value="UniProtKB-UniRule"/>
</dbReference>
<evidence type="ECO:0000313" key="7">
    <source>
        <dbReference type="Proteomes" id="UP000253551"/>
    </source>
</evidence>
<dbReference type="SMART" id="SM00360">
    <property type="entry name" value="RRM"/>
    <property type="match status" value="1"/>
</dbReference>
<feature type="region of interest" description="Disordered" evidence="4">
    <location>
        <begin position="368"/>
        <end position="387"/>
    </location>
</feature>
<evidence type="ECO:0000256" key="3">
    <source>
        <dbReference type="PROSITE-ProRule" id="PRU00176"/>
    </source>
</evidence>
<sequence length="427" mass="47273">NGKVMDGNVIQITSLVMNNFVSGRYQGNNNQHASAENKEGGMGGGTGYVDIMNLYVKNLDPTVDNTDLFNLFRKFGRIVSARVMSNPQNGLSKGYGFVSFGKPEEAALALQEMNGYQFRTKPMIIAYHEPKKPRQEKSSSTTTSSFHSPPPSAPIDYATTPYFETRHPHESSMNTLGIDHVEHLAINMKDLSVGAPMQRKLSVVENTFNPPPIRSSPPFASRPSLASLASGASIQPVPSHLYKKREEEKIEEESIRTLRRKGSLESVNSIMTESSAQVQRQRMTEAVKQCGSYGRELHDIVDMLLTLKRKERSLCLFNSDFLKDKINAAAEALEICEEDEGEQEIILTTEKKRDYKVAEIKPRVFVPKGATVSPPTSPPKKKSITPPMSYQHTEDIVIVPPRKSKAIPIVAPPSVDSSKAAEIKALL</sequence>
<dbReference type="EMBL" id="PJQM01006522">
    <property type="protein sequence ID" value="RCH79528.1"/>
    <property type="molecule type" value="Genomic_DNA"/>
</dbReference>
<dbReference type="AlphaFoldDB" id="A0A367IPC2"/>
<evidence type="ECO:0000256" key="2">
    <source>
        <dbReference type="ARBA" id="ARBA00022884"/>
    </source>
</evidence>
<evidence type="ECO:0000256" key="1">
    <source>
        <dbReference type="ARBA" id="ARBA00022737"/>
    </source>
</evidence>
<feature type="non-terminal residue" evidence="6">
    <location>
        <position position="1"/>
    </location>
</feature>
<proteinExistence type="predicted"/>
<dbReference type="Gene3D" id="3.30.70.330">
    <property type="match status" value="1"/>
</dbReference>
<dbReference type="STRING" id="4846.A0A367IPC2"/>
<organism evidence="6 7">
    <name type="scientific">Rhizopus stolonifer</name>
    <name type="common">Rhizopus nigricans</name>
    <dbReference type="NCBI Taxonomy" id="4846"/>
    <lineage>
        <taxon>Eukaryota</taxon>
        <taxon>Fungi</taxon>
        <taxon>Fungi incertae sedis</taxon>
        <taxon>Mucoromycota</taxon>
        <taxon>Mucoromycotina</taxon>
        <taxon>Mucoromycetes</taxon>
        <taxon>Mucorales</taxon>
        <taxon>Mucorineae</taxon>
        <taxon>Rhizopodaceae</taxon>
        <taxon>Rhizopus</taxon>
    </lineage>
</organism>
<evidence type="ECO:0000259" key="5">
    <source>
        <dbReference type="PROSITE" id="PS50102"/>
    </source>
</evidence>
<feature type="domain" description="RRM" evidence="5">
    <location>
        <begin position="52"/>
        <end position="130"/>
    </location>
</feature>
<reference evidence="6 7" key="1">
    <citation type="journal article" date="2018" name="G3 (Bethesda)">
        <title>Phylogenetic and Phylogenomic Definition of Rhizopus Species.</title>
        <authorList>
            <person name="Gryganskyi A.P."/>
            <person name="Golan J."/>
            <person name="Dolatabadi S."/>
            <person name="Mondo S."/>
            <person name="Robb S."/>
            <person name="Idnurm A."/>
            <person name="Muszewska A."/>
            <person name="Steczkiewicz K."/>
            <person name="Masonjones S."/>
            <person name="Liao H.L."/>
            <person name="Gajdeczka M.T."/>
            <person name="Anike F."/>
            <person name="Vuek A."/>
            <person name="Anishchenko I.M."/>
            <person name="Voigt K."/>
            <person name="de Hoog G.S."/>
            <person name="Smith M.E."/>
            <person name="Heitman J."/>
            <person name="Vilgalys R."/>
            <person name="Stajich J.E."/>
        </authorList>
    </citation>
    <scope>NUCLEOTIDE SEQUENCE [LARGE SCALE GENOMIC DNA]</scope>
    <source>
        <strain evidence="6 7">LSU 92-RS-03</strain>
    </source>
</reference>
<keyword evidence="2 3" id="KW-0694">RNA-binding</keyword>
<dbReference type="InterPro" id="IPR035979">
    <property type="entry name" value="RBD_domain_sf"/>
</dbReference>
<name>A0A367IPC2_RHIST</name>
<dbReference type="SUPFAM" id="SSF54928">
    <property type="entry name" value="RNA-binding domain, RBD"/>
    <property type="match status" value="1"/>
</dbReference>
<dbReference type="PANTHER" id="PTHR24012">
    <property type="entry name" value="RNA BINDING PROTEIN"/>
    <property type="match status" value="1"/>
</dbReference>
<feature type="compositionally biased region" description="Low complexity" evidence="4">
    <location>
        <begin position="138"/>
        <end position="147"/>
    </location>
</feature>
<feature type="region of interest" description="Disordered" evidence="4">
    <location>
        <begin position="130"/>
        <end position="159"/>
    </location>
</feature>
<dbReference type="Proteomes" id="UP000253551">
    <property type="component" value="Unassembled WGS sequence"/>
</dbReference>
<keyword evidence="7" id="KW-1185">Reference proteome</keyword>
<accession>A0A367IPC2</accession>
<evidence type="ECO:0000313" key="6">
    <source>
        <dbReference type="EMBL" id="RCH79528.1"/>
    </source>
</evidence>